<protein>
    <recommendedName>
        <fullName evidence="2">G domain-containing protein</fullName>
    </recommendedName>
</protein>
<comment type="caution">
    <text evidence="3">The sequence shown here is derived from an EMBL/GenBank/DDBJ whole genome shotgun (WGS) entry which is preliminary data.</text>
</comment>
<reference evidence="3 4" key="2">
    <citation type="submission" date="2016-08" db="EMBL/GenBank/DDBJ databases">
        <title>Pervasive Adenine N6-methylation of Active Genes in Fungi.</title>
        <authorList>
            <consortium name="DOE Joint Genome Institute"/>
            <person name="Mondo S.J."/>
            <person name="Dannebaum R.O."/>
            <person name="Kuo R.C."/>
            <person name="Labutti K."/>
            <person name="Haridas S."/>
            <person name="Kuo A."/>
            <person name="Salamov A."/>
            <person name="Ahrendt S.R."/>
            <person name="Lipzen A."/>
            <person name="Sullivan W."/>
            <person name="Andreopoulos W.B."/>
            <person name="Clum A."/>
            <person name="Lindquist E."/>
            <person name="Daum C."/>
            <person name="Ramamoorthy G.K."/>
            <person name="Gryganskyi A."/>
            <person name="Culley D."/>
            <person name="Magnuson J.K."/>
            <person name="James T.Y."/>
            <person name="O'Malley M.A."/>
            <person name="Stajich J.E."/>
            <person name="Spatafora J.W."/>
            <person name="Visel A."/>
            <person name="Grigoriev I.V."/>
        </authorList>
    </citation>
    <scope>NUCLEOTIDE SEQUENCE [LARGE SCALE GENOMIC DNA]</scope>
    <source>
        <strain evidence="4">finn</strain>
    </source>
</reference>
<accession>A0A1Y1UWU1</accession>
<evidence type="ECO:0000259" key="2">
    <source>
        <dbReference type="Pfam" id="PF01926"/>
    </source>
</evidence>
<dbReference type="InterPro" id="IPR027417">
    <property type="entry name" value="P-loop_NTPase"/>
</dbReference>
<feature type="domain" description="G" evidence="2">
    <location>
        <begin position="43"/>
        <end position="162"/>
    </location>
</feature>
<dbReference type="Gene3D" id="3.40.50.300">
    <property type="entry name" value="P-loop containing nucleotide triphosphate hydrolases"/>
    <property type="match status" value="1"/>
</dbReference>
<dbReference type="AlphaFoldDB" id="A0A1Y1UWU1"/>
<keyword evidence="4" id="KW-1185">Reference proteome</keyword>
<reference evidence="3 4" key="1">
    <citation type="submission" date="2016-08" db="EMBL/GenBank/DDBJ databases">
        <title>Genomes of anaerobic fungi encode conserved fungal cellulosomes for biomass hydrolysis.</title>
        <authorList>
            <consortium name="DOE Joint Genome Institute"/>
            <person name="Haitjema C.H."/>
            <person name="Gilmore S.P."/>
            <person name="Henske J.K."/>
            <person name="Solomon K.V."/>
            <person name="De Groot R."/>
            <person name="Kuo A."/>
            <person name="Mondo S.J."/>
            <person name="Salamov A.A."/>
            <person name="Labutti K."/>
            <person name="Zhao Z."/>
            <person name="Chiniquy J."/>
            <person name="Barry K."/>
            <person name="Brewer H.M."/>
            <person name="Purvine S.O."/>
            <person name="Wright A.T."/>
            <person name="Boxma B."/>
            <person name="Van Alen T."/>
            <person name="Hackstein J.H."/>
            <person name="Baker S.E."/>
            <person name="Grigoriev I.V."/>
            <person name="O'Malley M.A."/>
        </authorList>
    </citation>
    <scope>NUCLEOTIDE SEQUENCE [LARGE SCALE GENOMIC DNA]</scope>
    <source>
        <strain evidence="4">finn</strain>
    </source>
</reference>
<feature type="compositionally biased region" description="Basic and acidic residues" evidence="1">
    <location>
        <begin position="8"/>
        <end position="17"/>
    </location>
</feature>
<dbReference type="Proteomes" id="UP000193719">
    <property type="component" value="Unassembled WGS sequence"/>
</dbReference>
<organism evidence="3 4">
    <name type="scientific">Piromyces finnis</name>
    <dbReference type="NCBI Taxonomy" id="1754191"/>
    <lineage>
        <taxon>Eukaryota</taxon>
        <taxon>Fungi</taxon>
        <taxon>Fungi incertae sedis</taxon>
        <taxon>Chytridiomycota</taxon>
        <taxon>Chytridiomycota incertae sedis</taxon>
        <taxon>Neocallimastigomycetes</taxon>
        <taxon>Neocallimastigales</taxon>
        <taxon>Neocallimastigaceae</taxon>
        <taxon>Piromyces</taxon>
    </lineage>
</organism>
<dbReference type="EMBL" id="MCFH01000062">
    <property type="protein sequence ID" value="ORX42618.1"/>
    <property type="molecule type" value="Genomic_DNA"/>
</dbReference>
<feature type="region of interest" description="Disordered" evidence="1">
    <location>
        <begin position="1"/>
        <end position="21"/>
    </location>
</feature>
<dbReference type="SUPFAM" id="SSF52540">
    <property type="entry name" value="P-loop containing nucleoside triphosphate hydrolases"/>
    <property type="match status" value="1"/>
</dbReference>
<dbReference type="InterPro" id="IPR006073">
    <property type="entry name" value="GTP-bd"/>
</dbReference>
<sequence length="373" mass="41756">MSDNPTLKIEESPEKSDTSTSNYSNIVENAIKSFRSEIGKVNILIAGKTGVGKSTLINSIFHDNLAQTGTGKPVTQEITEISKEGLPLSIIDSKGLELKEYNQIIGDLKEYVENRKANSDIRKHLHVAWVCIAEGSARIEEGEEELIKMLLEYMPVIIVITKCYTFDNGLQAKAKETFPDLNVMRVQSIPIKLEGGHEIKPKNLVELVLLTNNIIIPIIQNAFIASQKVSLDLKKQQAESLIKYLMKDSKGITKNSELINNIVYMITSISGVYGFYLKMEFVNDIVKIIFGENDSRLKKIIKSIYKKKSKTATKNNKVTGEEASELVGYIGELYLLTIIKSFKTKLGEMPTESEILQYIVNTLNKGTEKLNTN</sequence>
<gene>
    <name evidence="3" type="ORF">BCR36DRAFT_337117</name>
</gene>
<evidence type="ECO:0000313" key="4">
    <source>
        <dbReference type="Proteomes" id="UP000193719"/>
    </source>
</evidence>
<proteinExistence type="predicted"/>
<evidence type="ECO:0000313" key="3">
    <source>
        <dbReference type="EMBL" id="ORX42618.1"/>
    </source>
</evidence>
<dbReference type="Pfam" id="PF01926">
    <property type="entry name" value="MMR_HSR1"/>
    <property type="match status" value="1"/>
</dbReference>
<dbReference type="OrthoDB" id="391988at2759"/>
<name>A0A1Y1UWU1_9FUNG</name>
<dbReference type="GO" id="GO:0005525">
    <property type="term" value="F:GTP binding"/>
    <property type="evidence" value="ECO:0007669"/>
    <property type="project" value="InterPro"/>
</dbReference>
<evidence type="ECO:0000256" key="1">
    <source>
        <dbReference type="SAM" id="MobiDB-lite"/>
    </source>
</evidence>